<dbReference type="InterPro" id="IPR012675">
    <property type="entry name" value="Beta-grasp_dom_sf"/>
</dbReference>
<comment type="pathway">
    <text evidence="6">Alkaloid degradation; nicotine degradation.</text>
</comment>
<evidence type="ECO:0000256" key="6">
    <source>
        <dbReference type="ARBA" id="ARBA00060707"/>
    </source>
</evidence>
<dbReference type="SUPFAM" id="SSF47741">
    <property type="entry name" value="CO dehydrogenase ISP C-domain like"/>
    <property type="match status" value="1"/>
</dbReference>
<keyword evidence="5" id="KW-0411">Iron-sulfur</keyword>
<dbReference type="RefSeq" id="WP_226375360.1">
    <property type="nucleotide sequence ID" value="NZ_AP023366.1"/>
</dbReference>
<keyword evidence="3" id="KW-0560">Oxidoreductase</keyword>
<protein>
    <submittedName>
        <fullName evidence="8">(2Fe-2S)-binding protein</fullName>
    </submittedName>
</protein>
<dbReference type="Gene3D" id="3.10.20.30">
    <property type="match status" value="1"/>
</dbReference>
<dbReference type="Gene3D" id="1.10.150.120">
    <property type="entry name" value="[2Fe-2S]-binding domain"/>
    <property type="match status" value="1"/>
</dbReference>
<feature type="domain" description="2Fe-2S ferredoxin-type" evidence="7">
    <location>
        <begin position="5"/>
        <end position="81"/>
    </location>
</feature>
<dbReference type="FunFam" id="3.10.20.30:FF:000020">
    <property type="entry name" value="Xanthine dehydrogenase iron-sulfur subunit"/>
    <property type="match status" value="1"/>
</dbReference>
<dbReference type="GO" id="GO:0016491">
    <property type="term" value="F:oxidoreductase activity"/>
    <property type="evidence" value="ECO:0007669"/>
    <property type="project" value="UniProtKB-KW"/>
</dbReference>
<dbReference type="InterPro" id="IPR006058">
    <property type="entry name" value="2Fe2S_fd_BS"/>
</dbReference>
<evidence type="ECO:0000256" key="4">
    <source>
        <dbReference type="ARBA" id="ARBA00023004"/>
    </source>
</evidence>
<dbReference type="Pfam" id="PF01799">
    <property type="entry name" value="Fer2_2"/>
    <property type="match status" value="1"/>
</dbReference>
<proteinExistence type="predicted"/>
<dbReference type="InterPro" id="IPR002888">
    <property type="entry name" value="2Fe-2S-bd"/>
</dbReference>
<evidence type="ECO:0000256" key="2">
    <source>
        <dbReference type="ARBA" id="ARBA00022723"/>
    </source>
</evidence>
<reference evidence="8 9" key="1">
    <citation type="submission" date="2020-08" db="EMBL/GenBank/DDBJ databases">
        <title>Complete Genome Sequence of Effusibacillus dendaii Strain skT53, Isolated from Farmland soil.</title>
        <authorList>
            <person name="Konishi T."/>
            <person name="Kawasaki H."/>
        </authorList>
    </citation>
    <scope>NUCLEOTIDE SEQUENCE [LARGE SCALE GENOMIC DNA]</scope>
    <source>
        <strain evidence="9">skT53</strain>
    </source>
</reference>
<dbReference type="InterPro" id="IPR036010">
    <property type="entry name" value="2Fe-2S_ferredoxin-like_sf"/>
</dbReference>
<dbReference type="EMBL" id="AP023366">
    <property type="protein sequence ID" value="BCJ86322.1"/>
    <property type="molecule type" value="Genomic_DNA"/>
</dbReference>
<dbReference type="InterPro" id="IPR051452">
    <property type="entry name" value="Diverse_Oxidoreductases"/>
</dbReference>
<sequence>MTPKLSVEMDVNGEKRNVVARSADTLLYVLREQLGLTGAKPGCLNGDCGACTVLVDGWPLKSCIMLAVEAPGHRITTVEGLKNTSIQQAFVEKNAFQCGYCTPGFIMNCFGLVTLHPDADDAVIEEWLQSNICRCTGYEEIKEAVKWVLSQASYSGKGI</sequence>
<dbReference type="Proteomes" id="UP000593802">
    <property type="component" value="Chromosome"/>
</dbReference>
<evidence type="ECO:0000313" key="9">
    <source>
        <dbReference type="Proteomes" id="UP000593802"/>
    </source>
</evidence>
<dbReference type="GO" id="GO:0051537">
    <property type="term" value="F:2 iron, 2 sulfur cluster binding"/>
    <property type="evidence" value="ECO:0007669"/>
    <property type="project" value="UniProtKB-KW"/>
</dbReference>
<keyword evidence="2" id="KW-0479">Metal-binding</keyword>
<dbReference type="PANTHER" id="PTHR44379:SF7">
    <property type="entry name" value="XANTHINE DEHYDROGENASE SUBUNIT E-RELATED"/>
    <property type="match status" value="1"/>
</dbReference>
<dbReference type="Pfam" id="PF00111">
    <property type="entry name" value="Fer2"/>
    <property type="match status" value="1"/>
</dbReference>
<dbReference type="InterPro" id="IPR036884">
    <property type="entry name" value="2Fe-2S-bd_dom_sf"/>
</dbReference>
<keyword evidence="4" id="KW-0408">Iron</keyword>
<evidence type="ECO:0000256" key="3">
    <source>
        <dbReference type="ARBA" id="ARBA00023002"/>
    </source>
</evidence>
<dbReference type="KEGG" id="eff:skT53_13070"/>
<dbReference type="PROSITE" id="PS00197">
    <property type="entry name" value="2FE2S_FER_1"/>
    <property type="match status" value="1"/>
</dbReference>
<evidence type="ECO:0000259" key="7">
    <source>
        <dbReference type="PROSITE" id="PS51085"/>
    </source>
</evidence>
<dbReference type="CDD" id="cd00207">
    <property type="entry name" value="fer2"/>
    <property type="match status" value="1"/>
</dbReference>
<gene>
    <name evidence="8" type="primary">xdhC1</name>
    <name evidence="8" type="ORF">skT53_13070</name>
</gene>
<dbReference type="AlphaFoldDB" id="A0A7I8DAD2"/>
<name>A0A7I8DAD2_9BACL</name>
<dbReference type="PROSITE" id="PS51085">
    <property type="entry name" value="2FE2S_FER_2"/>
    <property type="match status" value="1"/>
</dbReference>
<keyword evidence="1" id="KW-0001">2Fe-2S</keyword>
<dbReference type="PANTHER" id="PTHR44379">
    <property type="entry name" value="OXIDOREDUCTASE WITH IRON-SULFUR SUBUNIT"/>
    <property type="match status" value="1"/>
</dbReference>
<dbReference type="GO" id="GO:0046872">
    <property type="term" value="F:metal ion binding"/>
    <property type="evidence" value="ECO:0007669"/>
    <property type="project" value="UniProtKB-KW"/>
</dbReference>
<evidence type="ECO:0000256" key="5">
    <source>
        <dbReference type="ARBA" id="ARBA00023014"/>
    </source>
</evidence>
<keyword evidence="9" id="KW-1185">Reference proteome</keyword>
<dbReference type="SUPFAM" id="SSF54292">
    <property type="entry name" value="2Fe-2S ferredoxin-like"/>
    <property type="match status" value="1"/>
</dbReference>
<accession>A0A7I8DAD2</accession>
<evidence type="ECO:0000256" key="1">
    <source>
        <dbReference type="ARBA" id="ARBA00022714"/>
    </source>
</evidence>
<dbReference type="InterPro" id="IPR001041">
    <property type="entry name" value="2Fe-2S_ferredoxin-type"/>
</dbReference>
<organism evidence="8 9">
    <name type="scientific">Effusibacillus dendaii</name>
    <dbReference type="NCBI Taxonomy" id="2743772"/>
    <lineage>
        <taxon>Bacteria</taxon>
        <taxon>Bacillati</taxon>
        <taxon>Bacillota</taxon>
        <taxon>Bacilli</taxon>
        <taxon>Bacillales</taxon>
        <taxon>Alicyclobacillaceae</taxon>
        <taxon>Effusibacillus</taxon>
    </lineage>
</organism>
<evidence type="ECO:0000313" key="8">
    <source>
        <dbReference type="EMBL" id="BCJ86322.1"/>
    </source>
</evidence>